<protein>
    <submittedName>
        <fullName evidence="1">HK97 gp10 family phage protein</fullName>
    </submittedName>
</protein>
<dbReference type="RefSeq" id="WP_148946759.1">
    <property type="nucleotide sequence ID" value="NZ_VTEH01000006.1"/>
</dbReference>
<evidence type="ECO:0000313" key="1">
    <source>
        <dbReference type="EMBL" id="TYR75582.1"/>
    </source>
</evidence>
<proteinExistence type="predicted"/>
<accession>A0A5D4KEG7</accession>
<organism evidence="1 2">
    <name type="scientific">Rossellomorea vietnamensis</name>
    <dbReference type="NCBI Taxonomy" id="218284"/>
    <lineage>
        <taxon>Bacteria</taxon>
        <taxon>Bacillati</taxon>
        <taxon>Bacillota</taxon>
        <taxon>Bacilli</taxon>
        <taxon>Bacillales</taxon>
        <taxon>Bacillaceae</taxon>
        <taxon>Rossellomorea</taxon>
    </lineage>
</organism>
<reference evidence="1 2" key="1">
    <citation type="submission" date="2019-08" db="EMBL/GenBank/DDBJ databases">
        <title>Bacillus genomes from the desert of Cuatro Cienegas, Coahuila.</title>
        <authorList>
            <person name="Olmedo-Alvarez G."/>
        </authorList>
    </citation>
    <scope>NUCLEOTIDE SEQUENCE [LARGE SCALE GENOMIC DNA]</scope>
    <source>
        <strain evidence="1 2">CH40_1T</strain>
    </source>
</reference>
<comment type="caution">
    <text evidence="1">The sequence shown here is derived from an EMBL/GenBank/DDBJ whole genome shotgun (WGS) entry which is preliminary data.</text>
</comment>
<dbReference type="Proteomes" id="UP000323317">
    <property type="component" value="Unassembled WGS sequence"/>
</dbReference>
<name>A0A5D4KEG7_9BACI</name>
<sequence length="116" mass="13037">MIDLSKEIAKTLSIYTKEVTKGLEREKLRTAKDTVEILMHTSPIGHTGEYLEGWDKKKVGTAQVVYNRTDYHLTHLLEKGHAKRGGGRVAAQVHIAPAEQQAIDDYVKRVEKVIKG</sequence>
<evidence type="ECO:0000313" key="2">
    <source>
        <dbReference type="Proteomes" id="UP000323317"/>
    </source>
</evidence>
<dbReference type="EMBL" id="VTEH01000006">
    <property type="protein sequence ID" value="TYR75582.1"/>
    <property type="molecule type" value="Genomic_DNA"/>
</dbReference>
<gene>
    <name evidence="1" type="ORF">FZC79_10470</name>
</gene>
<dbReference type="AlphaFoldDB" id="A0A5D4KEG7"/>